<organism evidence="1 2">
    <name type="scientific">Rosistilla ulvae</name>
    <dbReference type="NCBI Taxonomy" id="1930277"/>
    <lineage>
        <taxon>Bacteria</taxon>
        <taxon>Pseudomonadati</taxon>
        <taxon>Planctomycetota</taxon>
        <taxon>Planctomycetia</taxon>
        <taxon>Pirellulales</taxon>
        <taxon>Pirellulaceae</taxon>
        <taxon>Rosistilla</taxon>
    </lineage>
</organism>
<reference evidence="1 2" key="1">
    <citation type="submission" date="2019-02" db="EMBL/GenBank/DDBJ databases">
        <title>Deep-cultivation of Planctomycetes and their phenomic and genomic characterization uncovers novel biology.</title>
        <authorList>
            <person name="Wiegand S."/>
            <person name="Jogler M."/>
            <person name="Boedeker C."/>
            <person name="Pinto D."/>
            <person name="Vollmers J."/>
            <person name="Rivas-Marin E."/>
            <person name="Kohn T."/>
            <person name="Peeters S.H."/>
            <person name="Heuer A."/>
            <person name="Rast P."/>
            <person name="Oberbeckmann S."/>
            <person name="Bunk B."/>
            <person name="Jeske O."/>
            <person name="Meyerdierks A."/>
            <person name="Storesund J.E."/>
            <person name="Kallscheuer N."/>
            <person name="Luecker S."/>
            <person name="Lage O.M."/>
            <person name="Pohl T."/>
            <person name="Merkel B.J."/>
            <person name="Hornburger P."/>
            <person name="Mueller R.-W."/>
            <person name="Bruemmer F."/>
            <person name="Labrenz M."/>
            <person name="Spormann A.M."/>
            <person name="Op den Camp H."/>
            <person name="Overmann J."/>
            <person name="Amann R."/>
            <person name="Jetten M.S.M."/>
            <person name="Mascher T."/>
            <person name="Medema M.H."/>
            <person name="Devos D.P."/>
            <person name="Kaster A.-K."/>
            <person name="Ovreas L."/>
            <person name="Rohde M."/>
            <person name="Galperin M.Y."/>
            <person name="Jogler C."/>
        </authorList>
    </citation>
    <scope>NUCLEOTIDE SEQUENCE [LARGE SCALE GENOMIC DNA]</scope>
    <source>
        <strain evidence="1 2">EC9</strain>
    </source>
</reference>
<sequence length="135" mass="15219">MDEKTRKQIELATVLVRSEGMEPDEGGQGVQIGNGYNLTAAHCLKFGTDGGIAQRTYTIYDIDRSEGEPIWCSPVCIDTCSDFVLISPCDRQELSERHSEFVSFFEDVVPIKIRRHPWQLDESIRCEIMTHLGPG</sequence>
<evidence type="ECO:0008006" key="3">
    <source>
        <dbReference type="Google" id="ProtNLM"/>
    </source>
</evidence>
<dbReference type="Proteomes" id="UP000319557">
    <property type="component" value="Chromosome"/>
</dbReference>
<gene>
    <name evidence="1" type="ORF">EC9_29790</name>
</gene>
<dbReference type="EMBL" id="CP036261">
    <property type="protein sequence ID" value="QDS88784.1"/>
    <property type="molecule type" value="Genomic_DNA"/>
</dbReference>
<dbReference type="AlphaFoldDB" id="A0A517M1N0"/>
<evidence type="ECO:0000313" key="1">
    <source>
        <dbReference type="EMBL" id="QDS88784.1"/>
    </source>
</evidence>
<protein>
    <recommendedName>
        <fullName evidence="3">Trypsin</fullName>
    </recommendedName>
</protein>
<name>A0A517M1N0_9BACT</name>
<accession>A0A517M1N0</accession>
<evidence type="ECO:0000313" key="2">
    <source>
        <dbReference type="Proteomes" id="UP000319557"/>
    </source>
</evidence>
<proteinExistence type="predicted"/>
<keyword evidence="2" id="KW-1185">Reference proteome</keyword>
<dbReference type="KEGG" id="ruv:EC9_29790"/>